<evidence type="ECO:0000256" key="3">
    <source>
        <dbReference type="ARBA" id="ARBA00022692"/>
    </source>
</evidence>
<evidence type="ECO:0000313" key="10">
    <source>
        <dbReference type="EMBL" id="TNN03123.1"/>
    </source>
</evidence>
<gene>
    <name evidence="10" type="ORF">fugu_000152</name>
</gene>
<evidence type="ECO:0000259" key="9">
    <source>
        <dbReference type="Pfam" id="PF13886"/>
    </source>
</evidence>
<evidence type="ECO:0000256" key="2">
    <source>
        <dbReference type="ARBA" id="ARBA00006244"/>
    </source>
</evidence>
<evidence type="ECO:0000256" key="4">
    <source>
        <dbReference type="ARBA" id="ARBA00022989"/>
    </source>
</evidence>
<evidence type="ECO:0000256" key="7">
    <source>
        <dbReference type="SAM" id="MobiDB-lite"/>
    </source>
</evidence>
<feature type="transmembrane region" description="Helical" evidence="8">
    <location>
        <begin position="170"/>
        <end position="192"/>
    </location>
</feature>
<dbReference type="InterPro" id="IPR040236">
    <property type="entry name" value="TMEM198"/>
</dbReference>
<evidence type="ECO:0000256" key="8">
    <source>
        <dbReference type="SAM" id="Phobius"/>
    </source>
</evidence>
<dbReference type="EMBL" id="SWLE01000001">
    <property type="protein sequence ID" value="TNN03123.1"/>
    <property type="molecule type" value="Genomic_DNA"/>
</dbReference>
<keyword evidence="11" id="KW-1185">Reference proteome</keyword>
<sequence length="407" mass="46856">MTSASPLLGLSEEALRCDREIERRYEIVPSVVCSMCCLFGIIYCFFGYRCFKAVLFLTGLMFGSVVIFMLCYKERVMDTQLSVEASVGIGLGIGTLCGLVTMLVRSVGLFMVGLLLGLLLGVASLVVMEEFYHPRTVWVPLGILLGSGTLFAVLTLQWQRCFVTFSTATFGSAIITVTVDYFIELFALVHYIYERLRVAPKKPVCWFTWVILGVWPVLAFLGVLIQWKVTAEGFSHTEVVLSRQQRRVQLMRIQQREERLKKEKENKKKKKRQNLKSTHKQKSLTHHHQHQQYHHPSVAHPHHRPHSSQTPKVPPSQTEPGYHCKANHKRRFDGDVLSPSYIRSFRDRHTDRRAVLPLSDDKPHAHRRTGLRLRLSAVLHTRLRVHRFVVDIYKPDRNLIVMVTWSL</sequence>
<dbReference type="GO" id="GO:0031410">
    <property type="term" value="C:cytoplasmic vesicle"/>
    <property type="evidence" value="ECO:0007669"/>
    <property type="project" value="TreeGrafter"/>
</dbReference>
<dbReference type="PANTHER" id="PTHR31247">
    <property type="entry name" value="TRANSMEMBRANE PROTEIN 198 FAMILY MEMBER"/>
    <property type="match status" value="1"/>
</dbReference>
<keyword evidence="3 8" id="KW-0812">Transmembrane</keyword>
<comment type="caution">
    <text evidence="10">The sequence shown here is derived from an EMBL/GenBank/DDBJ whole genome shotgun (WGS) entry which is preliminary data.</text>
</comment>
<feature type="transmembrane region" description="Helical" evidence="8">
    <location>
        <begin position="109"/>
        <end position="128"/>
    </location>
</feature>
<feature type="transmembrane region" description="Helical" evidence="8">
    <location>
        <begin position="27"/>
        <end position="48"/>
    </location>
</feature>
<dbReference type="InterPro" id="IPR025256">
    <property type="entry name" value="TM7S3/TM198-like_dom"/>
</dbReference>
<feature type="region of interest" description="Disordered" evidence="7">
    <location>
        <begin position="257"/>
        <end position="330"/>
    </location>
</feature>
<dbReference type="PANTHER" id="PTHR31247:SF7">
    <property type="entry name" value="TRANSMEMBRANE PROTEIN 198"/>
    <property type="match status" value="1"/>
</dbReference>
<dbReference type="GO" id="GO:0090263">
    <property type="term" value="P:positive regulation of canonical Wnt signaling pathway"/>
    <property type="evidence" value="ECO:0007669"/>
    <property type="project" value="TreeGrafter"/>
</dbReference>
<dbReference type="Pfam" id="PF13886">
    <property type="entry name" value="TM7S3_TM198"/>
    <property type="match status" value="1"/>
</dbReference>
<feature type="transmembrane region" description="Helical" evidence="8">
    <location>
        <begin position="54"/>
        <end position="72"/>
    </location>
</feature>
<evidence type="ECO:0000256" key="6">
    <source>
        <dbReference type="ARBA" id="ARBA00049737"/>
    </source>
</evidence>
<feature type="transmembrane region" description="Helical" evidence="8">
    <location>
        <begin position="137"/>
        <end position="158"/>
    </location>
</feature>
<feature type="compositionally biased region" description="Polar residues" evidence="7">
    <location>
        <begin position="307"/>
        <end position="319"/>
    </location>
</feature>
<reference evidence="10 11" key="1">
    <citation type="submission" date="2019-04" db="EMBL/GenBank/DDBJ databases">
        <title>The sequence and de novo assembly of Takifugu bimaculatus genome using PacBio and Hi-C technologies.</title>
        <authorList>
            <person name="Xu P."/>
            <person name="Liu B."/>
            <person name="Zhou Z."/>
        </authorList>
    </citation>
    <scope>NUCLEOTIDE SEQUENCE [LARGE SCALE GENOMIC DNA]</scope>
    <source>
        <strain evidence="10">TB-2018</strain>
        <tissue evidence="10">Muscle</tissue>
    </source>
</reference>
<proteinExistence type="inferred from homology"/>
<organism evidence="10 11">
    <name type="scientific">Takifugu bimaculatus</name>
    <dbReference type="NCBI Taxonomy" id="433685"/>
    <lineage>
        <taxon>Eukaryota</taxon>
        <taxon>Metazoa</taxon>
        <taxon>Chordata</taxon>
        <taxon>Craniata</taxon>
        <taxon>Vertebrata</taxon>
        <taxon>Euteleostomi</taxon>
        <taxon>Actinopterygii</taxon>
        <taxon>Neopterygii</taxon>
        <taxon>Teleostei</taxon>
        <taxon>Neoteleostei</taxon>
        <taxon>Acanthomorphata</taxon>
        <taxon>Eupercaria</taxon>
        <taxon>Tetraodontiformes</taxon>
        <taxon>Tetradontoidea</taxon>
        <taxon>Tetraodontidae</taxon>
        <taxon>Takifugu</taxon>
    </lineage>
</organism>
<feature type="compositionally biased region" description="Basic and acidic residues" evidence="7">
    <location>
        <begin position="257"/>
        <end position="266"/>
    </location>
</feature>
<protein>
    <recommendedName>
        <fullName evidence="6">Transmembrane protein 198</fullName>
    </recommendedName>
</protein>
<comment type="similarity">
    <text evidence="2">Belongs to the TMEM198 family.</text>
</comment>
<accession>A0A4Z2CFW8</accession>
<evidence type="ECO:0000313" key="11">
    <source>
        <dbReference type="Proteomes" id="UP000516260"/>
    </source>
</evidence>
<keyword evidence="5 8" id="KW-0472">Membrane</keyword>
<comment type="subcellular location">
    <subcellularLocation>
        <location evidence="1">Membrane</location>
        <topology evidence="1">Multi-pass membrane protein</topology>
    </subcellularLocation>
</comment>
<name>A0A4Z2CFW8_9TELE</name>
<evidence type="ECO:0000256" key="1">
    <source>
        <dbReference type="ARBA" id="ARBA00004141"/>
    </source>
</evidence>
<dbReference type="Proteomes" id="UP000516260">
    <property type="component" value="Chromosome 1"/>
</dbReference>
<feature type="compositionally biased region" description="Basic residues" evidence="7">
    <location>
        <begin position="267"/>
        <end position="293"/>
    </location>
</feature>
<keyword evidence="4 8" id="KW-1133">Transmembrane helix</keyword>
<feature type="transmembrane region" description="Helical" evidence="8">
    <location>
        <begin position="204"/>
        <end position="227"/>
    </location>
</feature>
<evidence type="ECO:0000256" key="5">
    <source>
        <dbReference type="ARBA" id="ARBA00023136"/>
    </source>
</evidence>
<feature type="domain" description="TM7S3/TM198-like" evidence="9">
    <location>
        <begin position="33"/>
        <end position="227"/>
    </location>
</feature>
<feature type="transmembrane region" description="Helical" evidence="8">
    <location>
        <begin position="84"/>
        <end position="103"/>
    </location>
</feature>
<dbReference type="AlphaFoldDB" id="A0A4Z2CFW8"/>
<dbReference type="GO" id="GO:0005886">
    <property type="term" value="C:plasma membrane"/>
    <property type="evidence" value="ECO:0007669"/>
    <property type="project" value="TreeGrafter"/>
</dbReference>